<dbReference type="HOGENOM" id="CLU_007133_0_0_1"/>
<feature type="compositionally biased region" description="Basic and acidic residues" evidence="1">
    <location>
        <begin position="25"/>
        <end position="67"/>
    </location>
</feature>
<feature type="compositionally biased region" description="Low complexity" evidence="1">
    <location>
        <begin position="399"/>
        <end position="418"/>
    </location>
</feature>
<dbReference type="Proteomes" id="UP000019377">
    <property type="component" value="Unassembled WGS sequence"/>
</dbReference>
<reference evidence="3" key="1">
    <citation type="journal article" date="2013" name="Genome Announc.">
        <title>Draft genome sequence of Pseudozyma brasiliensis sp. nov. strain GHG001, a high producer of endo-1,4-xylanase isolated from an insect pest of sugarcane.</title>
        <authorList>
            <person name="Oliveira J.V.D.C."/>
            <person name="dos Santos R.A.C."/>
            <person name="Borges T.A."/>
            <person name="Riano-Pachon D.M."/>
            <person name="Goldman G.H."/>
        </authorList>
    </citation>
    <scope>NUCLEOTIDE SEQUENCE [LARGE SCALE GENOMIC DNA]</scope>
    <source>
        <strain evidence="3">GHG001</strain>
    </source>
</reference>
<dbReference type="eggNOG" id="KOG4843">
    <property type="taxonomic scope" value="Eukaryota"/>
</dbReference>
<feature type="compositionally biased region" description="Basic and acidic residues" evidence="1">
    <location>
        <begin position="187"/>
        <end position="278"/>
    </location>
</feature>
<dbReference type="STRING" id="1365824.V5EIJ6"/>
<dbReference type="InterPro" id="IPR013951">
    <property type="entry name" value="Rxt3"/>
</dbReference>
<dbReference type="OrthoDB" id="3596986at2759"/>
<evidence type="ECO:0000256" key="1">
    <source>
        <dbReference type="SAM" id="MobiDB-lite"/>
    </source>
</evidence>
<keyword evidence="3" id="KW-1185">Reference proteome</keyword>
<dbReference type="Pfam" id="PF08642">
    <property type="entry name" value="Rxt3"/>
    <property type="match status" value="1"/>
</dbReference>
<dbReference type="AlphaFoldDB" id="V5EIJ6"/>
<organism evidence="2 3">
    <name type="scientific">Kalmanozyma brasiliensis (strain GHG001)</name>
    <name type="common">Yeast</name>
    <name type="synonym">Pseudozyma brasiliensis</name>
    <dbReference type="NCBI Taxonomy" id="1365824"/>
    <lineage>
        <taxon>Eukaryota</taxon>
        <taxon>Fungi</taxon>
        <taxon>Dikarya</taxon>
        <taxon>Basidiomycota</taxon>
        <taxon>Ustilaginomycotina</taxon>
        <taxon>Ustilaginomycetes</taxon>
        <taxon>Ustilaginales</taxon>
        <taxon>Ustilaginaceae</taxon>
        <taxon>Kalmanozyma</taxon>
    </lineage>
</organism>
<feature type="compositionally biased region" description="Basic and acidic residues" evidence="1">
    <location>
        <begin position="373"/>
        <end position="384"/>
    </location>
</feature>
<feature type="region of interest" description="Disordered" evidence="1">
    <location>
        <begin position="555"/>
        <end position="581"/>
    </location>
</feature>
<accession>V5EIJ6</accession>
<feature type="region of interest" description="Disordered" evidence="1">
    <location>
        <begin position="373"/>
        <end position="422"/>
    </location>
</feature>
<feature type="compositionally biased region" description="Low complexity" evidence="1">
    <location>
        <begin position="556"/>
        <end position="566"/>
    </location>
</feature>
<gene>
    <name evidence="2" type="ORF">PSEUBRA_SCAF9g01252</name>
</gene>
<feature type="compositionally biased region" description="Basic and acidic residues" evidence="1">
    <location>
        <begin position="107"/>
        <end position="117"/>
    </location>
</feature>
<protein>
    <submittedName>
        <fullName evidence="2">Uncharacterized protein</fullName>
    </submittedName>
</protein>
<feature type="compositionally biased region" description="Basic and acidic residues" evidence="1">
    <location>
        <begin position="136"/>
        <end position="147"/>
    </location>
</feature>
<sequence length="779" mass="86724">MLPPAGRSPERMRAPLSYGPYDGPMSERELMQRERERTRERDMMGGDRYGRRMHEPMVMDDPYDRYGPRGPPSLGPPSAKSASGRPYDERGPPPPLPYPPTSPTQSRDGDRRKDKPKPPPSQPSRESSVPAPSRPGYDRPPHFDHPRTGPPPPMGSGKLEPSRRAPLSPTAERGAPFPHRPPSIPPYERERDLALARERELEAEHERERLRAAQREARERELELERERERLLLEEQARQRELELEREAREREEKERERRERRREKQAEKQAALEREREFAAATAMPSMEEALIATAQQAAAVQGRPPMLADFHAAAQAIGWPPGVPLPAGLFAAQEQQPHVVRDPNAGPRVDSEPVWLYLELCERDESVRRAERLPLDAEESKDPVAAGDAEQEGEKTAQPAVESPAEAPSAPTTDTPIVPTPLDPLPRHLIGMDKGRPVRHLGSFAYDPTVDPLFPAELLARNVGSTLEVRIPGTLLSSAGEGPRWDAYHNLERDCLARCEVGDPLKDRLDGPRGTLALNGAGNGWKLGWRGKEHARMSLEMRIEERVAEGQLFGSAPASNPPSEESSEKQPEGESGAGSPWRFWRLNPLLRRKLWGTDVYTDDSDVLAMCVHAGWVEGPSLESEGIPAWVPPGRAARAWTGLTPPTPTAKQEPGKAGRPCDLSVILRIAPKLIAYKGCQRGGIKSRSWGNSHDGVSLVVESVELKQPGYAQGKGRRSAKGRIDQLAAYRCVVEGTVVKRDKEGLEKVLRETQMVRLGDVVKELQGKEGKRLFWEVET</sequence>
<name>V5EIJ6_KALBG</name>
<proteinExistence type="predicted"/>
<dbReference type="GeneID" id="27422273"/>
<evidence type="ECO:0000313" key="2">
    <source>
        <dbReference type="EMBL" id="EST04485.1"/>
    </source>
</evidence>
<dbReference type="EMBL" id="KI545895">
    <property type="protein sequence ID" value="EST04485.1"/>
    <property type="molecule type" value="Genomic_DNA"/>
</dbReference>
<feature type="region of interest" description="Disordered" evidence="1">
    <location>
        <begin position="1"/>
        <end position="278"/>
    </location>
</feature>
<evidence type="ECO:0000313" key="3">
    <source>
        <dbReference type="Proteomes" id="UP000019377"/>
    </source>
</evidence>
<feature type="compositionally biased region" description="Pro residues" evidence="1">
    <location>
        <begin position="92"/>
        <end position="102"/>
    </location>
</feature>